<sequence length="124" mass="14495">MPKNEDDRKVGPVFRVLSQDLYSTGFHGEEIGIRQYEVWRAKSRQFTKDADIIGKIEEAKTKRGEKKLSKKERTGFIILRKSVWHEQEDELLRRLVLKLFTARGSWVATIEEMVADEYTASYVS</sequence>
<dbReference type="AlphaFoldDB" id="X0X9K4"/>
<gene>
    <name evidence="1" type="ORF">S01H1_49357</name>
</gene>
<protein>
    <submittedName>
        <fullName evidence="1">Uncharacterized protein</fullName>
    </submittedName>
</protein>
<name>X0X9K4_9ZZZZ</name>
<feature type="non-terminal residue" evidence="1">
    <location>
        <position position="124"/>
    </location>
</feature>
<proteinExistence type="predicted"/>
<comment type="caution">
    <text evidence="1">The sequence shown here is derived from an EMBL/GenBank/DDBJ whole genome shotgun (WGS) entry which is preliminary data.</text>
</comment>
<reference evidence="1" key="1">
    <citation type="journal article" date="2014" name="Front. Microbiol.">
        <title>High frequency of phylogenetically diverse reductive dehalogenase-homologous genes in deep subseafloor sedimentary metagenomes.</title>
        <authorList>
            <person name="Kawai M."/>
            <person name="Futagami T."/>
            <person name="Toyoda A."/>
            <person name="Takaki Y."/>
            <person name="Nishi S."/>
            <person name="Hori S."/>
            <person name="Arai W."/>
            <person name="Tsubouchi T."/>
            <person name="Morono Y."/>
            <person name="Uchiyama I."/>
            <person name="Ito T."/>
            <person name="Fujiyama A."/>
            <person name="Inagaki F."/>
            <person name="Takami H."/>
        </authorList>
    </citation>
    <scope>NUCLEOTIDE SEQUENCE</scope>
    <source>
        <strain evidence="1">Expedition CK06-06</strain>
    </source>
</reference>
<organism evidence="1">
    <name type="scientific">marine sediment metagenome</name>
    <dbReference type="NCBI Taxonomy" id="412755"/>
    <lineage>
        <taxon>unclassified sequences</taxon>
        <taxon>metagenomes</taxon>
        <taxon>ecological metagenomes</taxon>
    </lineage>
</organism>
<accession>X0X9K4</accession>
<evidence type="ECO:0000313" key="1">
    <source>
        <dbReference type="EMBL" id="GAG21626.1"/>
    </source>
</evidence>
<dbReference type="EMBL" id="BARS01031747">
    <property type="protein sequence ID" value="GAG21626.1"/>
    <property type="molecule type" value="Genomic_DNA"/>
</dbReference>